<proteinExistence type="predicted"/>
<keyword evidence="2" id="KW-1185">Reference proteome</keyword>
<sequence length="104" mass="11580">MEILINTDNNITASAEMRTHLTADLEANFERFAEHLTRLEVKISDENSHKEGENDKKCVLEARLRGMQPIAVTGQGNSIDQALSDASTKLKTSLDTTMGKLRSY</sequence>
<dbReference type="Proteomes" id="UP000270185">
    <property type="component" value="Chromosome"/>
</dbReference>
<dbReference type="OrthoDB" id="121633at2"/>
<organism evidence="1 2">
    <name type="scientific">Kaistella carnis</name>
    <dbReference type="NCBI Taxonomy" id="1241979"/>
    <lineage>
        <taxon>Bacteria</taxon>
        <taxon>Pseudomonadati</taxon>
        <taxon>Bacteroidota</taxon>
        <taxon>Flavobacteriia</taxon>
        <taxon>Flavobacteriales</taxon>
        <taxon>Weeksellaceae</taxon>
        <taxon>Chryseobacterium group</taxon>
        <taxon>Kaistella</taxon>
    </lineage>
</organism>
<protein>
    <submittedName>
        <fullName evidence="1">HPF/RaiA family ribosome-associated protein</fullName>
    </submittedName>
</protein>
<reference evidence="2" key="1">
    <citation type="submission" date="2018-11" db="EMBL/GenBank/DDBJ databases">
        <title>Proposal to divide the Flavobacteriaceae and reorganize its genera based on Amino Acid Identity values calculated from whole genome sequences.</title>
        <authorList>
            <person name="Nicholson A.C."/>
            <person name="Gulvik C.A."/>
            <person name="Whitney A.M."/>
            <person name="Humrighouse B.W."/>
            <person name="Bell M."/>
            <person name="Holmes B."/>
            <person name="Steigerwalt A.G."/>
            <person name="Villarma A."/>
            <person name="Sheth M."/>
            <person name="Batra D."/>
            <person name="Pryor J."/>
            <person name="Bernardet J.-F."/>
            <person name="Hugo C."/>
            <person name="Kampfer P."/>
            <person name="Newman J.D."/>
            <person name="McQuiston J.R."/>
        </authorList>
    </citation>
    <scope>NUCLEOTIDE SEQUENCE [LARGE SCALE GENOMIC DNA]</scope>
    <source>
        <strain evidence="2">G0081</strain>
    </source>
</reference>
<accession>A0A3G8XJ66</accession>
<dbReference type="SUPFAM" id="SSF69754">
    <property type="entry name" value="Ribosome binding protein Y (YfiA homologue)"/>
    <property type="match status" value="1"/>
</dbReference>
<dbReference type="InterPro" id="IPR036567">
    <property type="entry name" value="RHF-like"/>
</dbReference>
<dbReference type="KEGG" id="ccas:EIB73_06190"/>
<name>A0A3G8XJ66_9FLAO</name>
<dbReference type="Gene3D" id="3.30.160.100">
    <property type="entry name" value="Ribosome hibernation promotion factor-like"/>
    <property type="match status" value="1"/>
</dbReference>
<dbReference type="AlphaFoldDB" id="A0A3G8XJ66"/>
<dbReference type="EMBL" id="CP034159">
    <property type="protein sequence ID" value="AZI32808.1"/>
    <property type="molecule type" value="Genomic_DNA"/>
</dbReference>
<evidence type="ECO:0000313" key="2">
    <source>
        <dbReference type="Proteomes" id="UP000270185"/>
    </source>
</evidence>
<gene>
    <name evidence="1" type="ORF">EIB73_06190</name>
</gene>
<dbReference type="Pfam" id="PF02482">
    <property type="entry name" value="Ribosomal_S30AE"/>
    <property type="match status" value="1"/>
</dbReference>
<dbReference type="RefSeq" id="WP_125023651.1">
    <property type="nucleotide sequence ID" value="NZ_CP034159.1"/>
</dbReference>
<evidence type="ECO:0000313" key="1">
    <source>
        <dbReference type="EMBL" id="AZI32808.1"/>
    </source>
</evidence>
<dbReference type="InterPro" id="IPR003489">
    <property type="entry name" value="RHF/RaiA"/>
</dbReference>